<dbReference type="AlphaFoldDB" id="X1D309"/>
<accession>X1D309</accession>
<gene>
    <name evidence="1" type="ORF">S01H4_54718</name>
</gene>
<dbReference type="EMBL" id="BART01031508">
    <property type="protein sequence ID" value="GAH15156.1"/>
    <property type="molecule type" value="Genomic_DNA"/>
</dbReference>
<proteinExistence type="predicted"/>
<comment type="caution">
    <text evidence="1">The sequence shown here is derived from an EMBL/GenBank/DDBJ whole genome shotgun (WGS) entry which is preliminary data.</text>
</comment>
<name>X1D309_9ZZZZ</name>
<reference evidence="1" key="1">
    <citation type="journal article" date="2014" name="Front. Microbiol.">
        <title>High frequency of phylogenetically diverse reductive dehalogenase-homologous genes in deep subseafloor sedimentary metagenomes.</title>
        <authorList>
            <person name="Kawai M."/>
            <person name="Futagami T."/>
            <person name="Toyoda A."/>
            <person name="Takaki Y."/>
            <person name="Nishi S."/>
            <person name="Hori S."/>
            <person name="Arai W."/>
            <person name="Tsubouchi T."/>
            <person name="Morono Y."/>
            <person name="Uchiyama I."/>
            <person name="Ito T."/>
            <person name="Fujiyama A."/>
            <person name="Inagaki F."/>
            <person name="Takami H."/>
        </authorList>
    </citation>
    <scope>NUCLEOTIDE SEQUENCE</scope>
    <source>
        <strain evidence="1">Expedition CK06-06</strain>
    </source>
</reference>
<organism evidence="1">
    <name type="scientific">marine sediment metagenome</name>
    <dbReference type="NCBI Taxonomy" id="412755"/>
    <lineage>
        <taxon>unclassified sequences</taxon>
        <taxon>metagenomes</taxon>
        <taxon>ecological metagenomes</taxon>
    </lineage>
</organism>
<evidence type="ECO:0000313" key="1">
    <source>
        <dbReference type="EMBL" id="GAH15156.1"/>
    </source>
</evidence>
<sequence length="118" mass="14046">MKWLTLIEIGRRARSKRGALKVSYEHWCQLYDATAKELRAKHKETNSYIADDLYCGLCRYYRHECTICIFHLFCPYGLWDIAYDALEDWINGRGDWHAWKRASKAVRDKLKELIEQGT</sequence>
<protein>
    <submittedName>
        <fullName evidence="1">Uncharacterized protein</fullName>
    </submittedName>
</protein>